<dbReference type="InterPro" id="IPR001138">
    <property type="entry name" value="Zn2Cys6_DnaBD"/>
</dbReference>
<protein>
    <recommendedName>
        <fullName evidence="5">Zn(2)-C6 fungal-type domain-containing protein</fullName>
    </recommendedName>
</protein>
<feature type="region of interest" description="Disordered" evidence="4">
    <location>
        <begin position="239"/>
        <end position="259"/>
    </location>
</feature>
<accession>A0ABR3VXJ9</accession>
<feature type="compositionally biased region" description="Polar residues" evidence="4">
    <location>
        <begin position="1"/>
        <end position="11"/>
    </location>
</feature>
<dbReference type="PANTHER" id="PTHR31001">
    <property type="entry name" value="UNCHARACTERIZED TRANSCRIPTIONAL REGULATORY PROTEIN"/>
    <property type="match status" value="1"/>
</dbReference>
<name>A0ABR3VXJ9_9PEZI</name>
<dbReference type="CDD" id="cd12148">
    <property type="entry name" value="fungal_TF_MHR"/>
    <property type="match status" value="1"/>
</dbReference>
<dbReference type="Pfam" id="PF04082">
    <property type="entry name" value="Fungal_trans"/>
    <property type="match status" value="1"/>
</dbReference>
<evidence type="ECO:0000259" key="5">
    <source>
        <dbReference type="PROSITE" id="PS50048"/>
    </source>
</evidence>
<evidence type="ECO:0000256" key="4">
    <source>
        <dbReference type="SAM" id="MobiDB-lite"/>
    </source>
</evidence>
<dbReference type="PROSITE" id="PS00463">
    <property type="entry name" value="ZN2_CY6_FUNGAL_1"/>
    <property type="match status" value="1"/>
</dbReference>
<gene>
    <name evidence="6" type="ORF">Daus18300_013861</name>
</gene>
<dbReference type="InterPro" id="IPR036864">
    <property type="entry name" value="Zn2-C6_fun-type_DNA-bd_sf"/>
</dbReference>
<comment type="subcellular location">
    <subcellularLocation>
        <location evidence="1">Nucleus</location>
    </subcellularLocation>
</comment>
<evidence type="ECO:0000256" key="2">
    <source>
        <dbReference type="ARBA" id="ARBA00022723"/>
    </source>
</evidence>
<evidence type="ECO:0000313" key="7">
    <source>
        <dbReference type="Proteomes" id="UP001583177"/>
    </source>
</evidence>
<dbReference type="PROSITE" id="PS50048">
    <property type="entry name" value="ZN2_CY6_FUNGAL_2"/>
    <property type="match status" value="1"/>
</dbReference>
<sequence length="777" mass="85656">MADSTTIVSAWNSAQDNQQQQSAQEPQTRVPRRVCAACRRRKVGCDKKQPCQHCKKSGTECSYPADNNHGSEEPQVLRDTGLLERLHRLEPMLKTLASYMEQGTVLPSLTAPGSSVLPQSAPGREEARVSPTPPTPPRSVGSHSTGTRPGFVLAGPEQPATVQAPSPLGQPSPLQDTDLVAGAQSKLSNPAAGGGSSQGVSPKEMSGLVESPYGTSTGKLVRDEGRQRYHDIDEAMVSDYDDESECDEDPPPSTPDSSSLQYALIFNSCAQQATPGSPHPPQAQRLKAWQLFKENVHPVATILHIPSVEPMVLQAFENPLHLPPPLEALLFVIYFGAINSLSPDDCGLHFGPQQQTALLSRFRRGADSALARSRLMETDDMLTLQTFVVYLVVLRSRDPTYSWNTTGLAVRLAQSLGMHRDGDALHLSPFDAEMRRRLWWGLCILDTPASEDHSCSPGLMELSSSDSRPPLNVDDADLHPGMTEYPTESLGMTDMSFTAARCWASSIWRAMIDTRRVDPDTGRSFGSLTMAEKRAWVDEQRDKIVARFAGDKTSREPLHCLVSAFIGTIISNLRLMALKPLGQETSLDEDQRSRVFQGAIECMTQSYRLRTDPLVAHWSWLTKCYHEWHAFAIILSELSSRPLVRGADKAWRVVEQSAVLRWDSSTRHRRVHQWRSVMRSIDKARRRRKKELGRRKPALSVSSSSVPPPRATGPAIREGLWPLMSGSHGAQADVAPPHGGLVQDAQMSMYQADEMLGTLLEDEMCSFAGDDGQVYFA</sequence>
<keyword evidence="2" id="KW-0479">Metal-binding</keyword>
<dbReference type="EMBL" id="JAWRVE010000235">
    <property type="protein sequence ID" value="KAL1847694.1"/>
    <property type="molecule type" value="Genomic_DNA"/>
</dbReference>
<reference evidence="6 7" key="1">
    <citation type="journal article" date="2024" name="IMA Fungus">
        <title>IMA Genome - F19 : A genome assembly and annotation guide to empower mycologists, including annotated draft genome sequences of Ceratocystis pirilliformis, Diaporthe australafricana, Fusarium ophioides, Paecilomyces lecythidis, and Sporothrix stenoceras.</title>
        <authorList>
            <person name="Aylward J."/>
            <person name="Wilson A.M."/>
            <person name="Visagie C.M."/>
            <person name="Spraker J."/>
            <person name="Barnes I."/>
            <person name="Buitendag C."/>
            <person name="Ceriani C."/>
            <person name="Del Mar Angel L."/>
            <person name="du Plessis D."/>
            <person name="Fuchs T."/>
            <person name="Gasser K."/>
            <person name="Kramer D."/>
            <person name="Li W."/>
            <person name="Munsamy K."/>
            <person name="Piso A."/>
            <person name="Price J.L."/>
            <person name="Sonnekus B."/>
            <person name="Thomas C."/>
            <person name="van der Nest A."/>
            <person name="van Dijk A."/>
            <person name="van Heerden A."/>
            <person name="van Vuuren N."/>
            <person name="Yilmaz N."/>
            <person name="Duong T.A."/>
            <person name="van der Merwe N.A."/>
            <person name="Wingfield M.J."/>
            <person name="Wingfield B.D."/>
        </authorList>
    </citation>
    <scope>NUCLEOTIDE SEQUENCE [LARGE SCALE GENOMIC DNA]</scope>
    <source>
        <strain evidence="6 7">CMW 18300</strain>
    </source>
</reference>
<feature type="compositionally biased region" description="Basic residues" evidence="4">
    <location>
        <begin position="685"/>
        <end position="697"/>
    </location>
</feature>
<dbReference type="SMART" id="SM00906">
    <property type="entry name" value="Fungal_trans"/>
    <property type="match status" value="1"/>
</dbReference>
<dbReference type="Proteomes" id="UP001583177">
    <property type="component" value="Unassembled WGS sequence"/>
</dbReference>
<keyword evidence="7" id="KW-1185">Reference proteome</keyword>
<feature type="region of interest" description="Disordered" evidence="4">
    <location>
        <begin position="685"/>
        <end position="712"/>
    </location>
</feature>
<dbReference type="Pfam" id="PF00172">
    <property type="entry name" value="Zn_clus"/>
    <property type="match status" value="1"/>
</dbReference>
<evidence type="ECO:0000256" key="1">
    <source>
        <dbReference type="ARBA" id="ARBA00004123"/>
    </source>
</evidence>
<dbReference type="InterPro" id="IPR050613">
    <property type="entry name" value="Sec_Metabolite_Reg"/>
</dbReference>
<dbReference type="Gene3D" id="4.10.240.10">
    <property type="entry name" value="Zn(2)-C6 fungal-type DNA-binding domain"/>
    <property type="match status" value="1"/>
</dbReference>
<dbReference type="CDD" id="cd00067">
    <property type="entry name" value="GAL4"/>
    <property type="match status" value="1"/>
</dbReference>
<feature type="region of interest" description="Disordered" evidence="4">
    <location>
        <begin position="110"/>
        <end position="227"/>
    </location>
</feature>
<feature type="compositionally biased region" description="Low complexity" evidence="4">
    <location>
        <begin position="12"/>
        <end position="24"/>
    </location>
</feature>
<dbReference type="InterPro" id="IPR007219">
    <property type="entry name" value="XnlR_reg_dom"/>
</dbReference>
<dbReference type="SUPFAM" id="SSF57701">
    <property type="entry name" value="Zn2/Cys6 DNA-binding domain"/>
    <property type="match status" value="1"/>
</dbReference>
<dbReference type="PANTHER" id="PTHR31001:SF50">
    <property type="entry name" value="ZN(II)2CYS6 TRANSCRIPTION FACTOR (EUROFUNG)"/>
    <property type="match status" value="1"/>
</dbReference>
<keyword evidence="3" id="KW-0539">Nucleus</keyword>
<comment type="caution">
    <text evidence="6">The sequence shown here is derived from an EMBL/GenBank/DDBJ whole genome shotgun (WGS) entry which is preliminary data.</text>
</comment>
<dbReference type="SMART" id="SM00066">
    <property type="entry name" value="GAL4"/>
    <property type="match status" value="1"/>
</dbReference>
<proteinExistence type="predicted"/>
<organism evidence="6 7">
    <name type="scientific">Diaporthe australafricana</name>
    <dbReference type="NCBI Taxonomy" id="127596"/>
    <lineage>
        <taxon>Eukaryota</taxon>
        <taxon>Fungi</taxon>
        <taxon>Dikarya</taxon>
        <taxon>Ascomycota</taxon>
        <taxon>Pezizomycotina</taxon>
        <taxon>Sordariomycetes</taxon>
        <taxon>Sordariomycetidae</taxon>
        <taxon>Diaporthales</taxon>
        <taxon>Diaporthaceae</taxon>
        <taxon>Diaporthe</taxon>
    </lineage>
</organism>
<feature type="region of interest" description="Disordered" evidence="4">
    <location>
        <begin position="1"/>
        <end position="31"/>
    </location>
</feature>
<evidence type="ECO:0000313" key="6">
    <source>
        <dbReference type="EMBL" id="KAL1847694.1"/>
    </source>
</evidence>
<evidence type="ECO:0000256" key="3">
    <source>
        <dbReference type="ARBA" id="ARBA00023242"/>
    </source>
</evidence>
<feature type="domain" description="Zn(2)-C6 fungal-type" evidence="5">
    <location>
        <begin position="34"/>
        <end position="63"/>
    </location>
</feature>
<feature type="compositionally biased region" description="Acidic residues" evidence="4">
    <location>
        <begin position="239"/>
        <end position="250"/>
    </location>
</feature>